<dbReference type="InterPro" id="IPR039685">
    <property type="entry name" value="FANCE"/>
</dbReference>
<name>A0A6J3JVQ6_9HYME</name>
<keyword evidence="1" id="KW-1185">Reference proteome</keyword>
<dbReference type="PANTHER" id="PTHR32094:SF5">
    <property type="entry name" value="FANCONI ANEMIA GROUP E PROTEIN"/>
    <property type="match status" value="1"/>
</dbReference>
<dbReference type="Proteomes" id="UP000504631">
    <property type="component" value="Unplaced"/>
</dbReference>
<proteinExistence type="predicted"/>
<dbReference type="GeneID" id="117230958"/>
<reference evidence="2" key="1">
    <citation type="submission" date="2025-08" db="UniProtKB">
        <authorList>
            <consortium name="RefSeq"/>
        </authorList>
    </citation>
    <scope>IDENTIFICATION</scope>
    <source>
        <tissue evidence="2">Muscle</tissue>
    </source>
</reference>
<accession>A0A6J3JVQ6</accession>
<dbReference type="GO" id="GO:0043240">
    <property type="term" value="C:Fanconi anaemia nuclear complex"/>
    <property type="evidence" value="ECO:0007669"/>
    <property type="project" value="InterPro"/>
</dbReference>
<dbReference type="RefSeq" id="XP_033344828.1">
    <property type="nucleotide sequence ID" value="XM_033488937.1"/>
</dbReference>
<dbReference type="Gene3D" id="1.25.40.480">
    <property type="match status" value="1"/>
</dbReference>
<protein>
    <submittedName>
        <fullName evidence="2">Uncharacterized protein LOC117230958 isoform X1</fullName>
    </submittedName>
</protein>
<dbReference type="PANTHER" id="PTHR32094">
    <property type="entry name" value="FANCONI ANEMIA GROUP E PROTEIN"/>
    <property type="match status" value="1"/>
</dbReference>
<evidence type="ECO:0000313" key="2">
    <source>
        <dbReference type="RefSeq" id="XP_033344828.1"/>
    </source>
</evidence>
<organism evidence="1 2">
    <name type="scientific">Bombus vosnesenskii</name>
    <dbReference type="NCBI Taxonomy" id="207650"/>
    <lineage>
        <taxon>Eukaryota</taxon>
        <taxon>Metazoa</taxon>
        <taxon>Ecdysozoa</taxon>
        <taxon>Arthropoda</taxon>
        <taxon>Hexapoda</taxon>
        <taxon>Insecta</taxon>
        <taxon>Pterygota</taxon>
        <taxon>Neoptera</taxon>
        <taxon>Endopterygota</taxon>
        <taxon>Hymenoptera</taxon>
        <taxon>Apocrita</taxon>
        <taxon>Aculeata</taxon>
        <taxon>Apoidea</taxon>
        <taxon>Anthophila</taxon>
        <taxon>Apidae</taxon>
        <taxon>Bombus</taxon>
        <taxon>Pyrobombus</taxon>
    </lineage>
</organism>
<sequence>MNPENILKNYVLSQYTTEKLIVIKEKLKQDIIQADPFWQIITRKKGVTDIDVEETLNESNNDCNDILSNTSDQFSSTQFYFTQLDKCCDKNIRQECVPKLDITEYLFEELECPNGKLDLNQLENLTDAEFQEIVCDLEKKLTMLGTYNLCCSLNNMTSEQRVKYTETFYTHLLLPKIIALKEPSRLLLSALIESTQKFPDDIQKFIFIPLLNFDLTDTTIIDAIVNTFEPQRRIVLITEYLSYVKELNSWHLSFLRTLIDTKTDITTNDKLIQLLFEKAIDFAKDKNFGKLVLSFIKSNIKFSDEQKQSLWEIANINQTLFKKPIQNRYRRCKIKI</sequence>
<dbReference type="KEGG" id="bvk:117230958"/>
<evidence type="ECO:0000313" key="1">
    <source>
        <dbReference type="Proteomes" id="UP000504631"/>
    </source>
</evidence>
<dbReference type="AlphaFoldDB" id="A0A6J3JVQ6"/>
<dbReference type="GO" id="GO:0036297">
    <property type="term" value="P:interstrand cross-link repair"/>
    <property type="evidence" value="ECO:0007669"/>
    <property type="project" value="InterPro"/>
</dbReference>
<gene>
    <name evidence="2" type="primary">LOC117230958</name>
</gene>